<dbReference type="EMBL" id="MU118258">
    <property type="protein sequence ID" value="KAF9643238.1"/>
    <property type="molecule type" value="Genomic_DNA"/>
</dbReference>
<evidence type="ECO:0000313" key="2">
    <source>
        <dbReference type="Proteomes" id="UP000886501"/>
    </source>
</evidence>
<protein>
    <submittedName>
        <fullName evidence="1">Uncharacterized protein</fullName>
    </submittedName>
</protein>
<keyword evidence="2" id="KW-1185">Reference proteome</keyword>
<sequence>MAPMEIDLTTIKDETEEEYISAPVTPPTSGNTSTTDISIRIETPELVIPEGVLILIEDVEEEGEVVLLDEIEAPEPLGIILPHNTFNWQDEQAQGQEEYYRRQREEEENAHAEPEFVPPPSYDVIFPDVVWADRVRYSARYSDGRPTGERGPLDAGPSGTTHDD</sequence>
<dbReference type="Proteomes" id="UP000886501">
    <property type="component" value="Unassembled WGS sequence"/>
</dbReference>
<accession>A0ACB6Z1U3</accession>
<comment type="caution">
    <text evidence="1">The sequence shown here is derived from an EMBL/GenBank/DDBJ whole genome shotgun (WGS) entry which is preliminary data.</text>
</comment>
<name>A0ACB6Z1U3_THEGA</name>
<evidence type="ECO:0000313" key="1">
    <source>
        <dbReference type="EMBL" id="KAF9643238.1"/>
    </source>
</evidence>
<gene>
    <name evidence="1" type="ORF">BDM02DRAFT_3132562</name>
</gene>
<proteinExistence type="predicted"/>
<reference evidence="1" key="2">
    <citation type="journal article" date="2020" name="Nat. Commun.">
        <title>Large-scale genome sequencing of mycorrhizal fungi provides insights into the early evolution of symbiotic traits.</title>
        <authorList>
            <person name="Miyauchi S."/>
            <person name="Kiss E."/>
            <person name="Kuo A."/>
            <person name="Drula E."/>
            <person name="Kohler A."/>
            <person name="Sanchez-Garcia M."/>
            <person name="Morin E."/>
            <person name="Andreopoulos B."/>
            <person name="Barry K.W."/>
            <person name="Bonito G."/>
            <person name="Buee M."/>
            <person name="Carver A."/>
            <person name="Chen C."/>
            <person name="Cichocki N."/>
            <person name="Clum A."/>
            <person name="Culley D."/>
            <person name="Crous P.W."/>
            <person name="Fauchery L."/>
            <person name="Girlanda M."/>
            <person name="Hayes R.D."/>
            <person name="Keri Z."/>
            <person name="LaButti K."/>
            <person name="Lipzen A."/>
            <person name="Lombard V."/>
            <person name="Magnuson J."/>
            <person name="Maillard F."/>
            <person name="Murat C."/>
            <person name="Nolan M."/>
            <person name="Ohm R.A."/>
            <person name="Pangilinan J."/>
            <person name="Pereira M.F."/>
            <person name="Perotto S."/>
            <person name="Peter M."/>
            <person name="Pfister S."/>
            <person name="Riley R."/>
            <person name="Sitrit Y."/>
            <person name="Stielow J.B."/>
            <person name="Szollosi G."/>
            <person name="Zifcakova L."/>
            <person name="Stursova M."/>
            <person name="Spatafora J.W."/>
            <person name="Tedersoo L."/>
            <person name="Vaario L.M."/>
            <person name="Yamada A."/>
            <person name="Yan M."/>
            <person name="Wang P."/>
            <person name="Xu J."/>
            <person name="Bruns T."/>
            <person name="Baldrian P."/>
            <person name="Vilgalys R."/>
            <person name="Dunand C."/>
            <person name="Henrissat B."/>
            <person name="Grigoriev I.V."/>
            <person name="Hibbett D."/>
            <person name="Nagy L.G."/>
            <person name="Martin F.M."/>
        </authorList>
    </citation>
    <scope>NUCLEOTIDE SEQUENCE</scope>
    <source>
        <strain evidence="1">P2</strain>
    </source>
</reference>
<reference evidence="1" key="1">
    <citation type="submission" date="2019-10" db="EMBL/GenBank/DDBJ databases">
        <authorList>
            <consortium name="DOE Joint Genome Institute"/>
            <person name="Kuo A."/>
            <person name="Miyauchi S."/>
            <person name="Kiss E."/>
            <person name="Drula E."/>
            <person name="Kohler A."/>
            <person name="Sanchez-Garcia M."/>
            <person name="Andreopoulos B."/>
            <person name="Barry K.W."/>
            <person name="Bonito G."/>
            <person name="Buee M."/>
            <person name="Carver A."/>
            <person name="Chen C."/>
            <person name="Cichocki N."/>
            <person name="Clum A."/>
            <person name="Culley D."/>
            <person name="Crous P.W."/>
            <person name="Fauchery L."/>
            <person name="Girlanda M."/>
            <person name="Hayes R."/>
            <person name="Keri Z."/>
            <person name="Labutti K."/>
            <person name="Lipzen A."/>
            <person name="Lombard V."/>
            <person name="Magnuson J."/>
            <person name="Maillard F."/>
            <person name="Morin E."/>
            <person name="Murat C."/>
            <person name="Nolan M."/>
            <person name="Ohm R."/>
            <person name="Pangilinan J."/>
            <person name="Pereira M."/>
            <person name="Perotto S."/>
            <person name="Peter M."/>
            <person name="Riley R."/>
            <person name="Sitrit Y."/>
            <person name="Stielow B."/>
            <person name="Szollosi G."/>
            <person name="Zifcakova L."/>
            <person name="Stursova M."/>
            <person name="Spatafora J.W."/>
            <person name="Tedersoo L."/>
            <person name="Vaario L.-M."/>
            <person name="Yamada A."/>
            <person name="Yan M."/>
            <person name="Wang P."/>
            <person name="Xu J."/>
            <person name="Bruns T."/>
            <person name="Baldrian P."/>
            <person name="Vilgalys R."/>
            <person name="Henrissat B."/>
            <person name="Grigoriev I.V."/>
            <person name="Hibbett D."/>
            <person name="Nagy L.G."/>
            <person name="Martin F.M."/>
        </authorList>
    </citation>
    <scope>NUCLEOTIDE SEQUENCE</scope>
    <source>
        <strain evidence="1">P2</strain>
    </source>
</reference>
<organism evidence="1 2">
    <name type="scientific">Thelephora ganbajun</name>
    <name type="common">Ganba fungus</name>
    <dbReference type="NCBI Taxonomy" id="370292"/>
    <lineage>
        <taxon>Eukaryota</taxon>
        <taxon>Fungi</taxon>
        <taxon>Dikarya</taxon>
        <taxon>Basidiomycota</taxon>
        <taxon>Agaricomycotina</taxon>
        <taxon>Agaricomycetes</taxon>
        <taxon>Thelephorales</taxon>
        <taxon>Thelephoraceae</taxon>
        <taxon>Thelephora</taxon>
    </lineage>
</organism>